<evidence type="ECO:0000259" key="1">
    <source>
        <dbReference type="SMART" id="SM00989"/>
    </source>
</evidence>
<name>A0A0U3FQE1_9CREN</name>
<dbReference type="PANTHER" id="PTHR35090:SF2">
    <property type="entry name" value="ARSR FAMILY TRANSCRIPTIONAL REGULATOR"/>
    <property type="match status" value="1"/>
</dbReference>
<protein>
    <recommendedName>
        <fullName evidence="1">4-vinyl reductase 4VR domain-containing protein</fullName>
    </recommendedName>
</protein>
<dbReference type="RefSeq" id="WP_075049186.1">
    <property type="nucleotide sequence ID" value="NZ_CP006867.1"/>
</dbReference>
<feature type="domain" description="4-vinyl reductase 4VR" evidence="1">
    <location>
        <begin position="102"/>
        <end position="161"/>
    </location>
</feature>
<organism evidence="2 3">
    <name type="scientific">Ignicoccus islandicus DSM 13165</name>
    <dbReference type="NCBI Taxonomy" id="940295"/>
    <lineage>
        <taxon>Archaea</taxon>
        <taxon>Thermoproteota</taxon>
        <taxon>Thermoprotei</taxon>
        <taxon>Desulfurococcales</taxon>
        <taxon>Desulfurococcaceae</taxon>
        <taxon>Ignicoccus</taxon>
    </lineage>
</organism>
<sequence length="163" mass="18483">MEEAYAIKLDENGILRIEGSEEDYLILPASTITKIGNRLYQIVGTAANVHLMEIGRSIGRTLAEIVSHQMKSNEEGDIIEAIDEYLTRSGFGITKLERHGDHFDVIIERPPSLRYKGEGLKKCRFEAGIIKGILETLTNKKWQVQIDDSVNDEKCLIHVREMQ</sequence>
<evidence type="ECO:0000313" key="3">
    <source>
        <dbReference type="Proteomes" id="UP000060778"/>
    </source>
</evidence>
<accession>A0A0U3FQE1</accession>
<gene>
    <name evidence="2" type="ORF">EYM_00530</name>
</gene>
<dbReference type="AlphaFoldDB" id="A0A0U3FQE1"/>
<dbReference type="OrthoDB" id="377066at2157"/>
<dbReference type="GeneID" id="30679526"/>
<dbReference type="SMART" id="SM00989">
    <property type="entry name" value="V4R"/>
    <property type="match status" value="1"/>
</dbReference>
<dbReference type="KEGG" id="iis:EYM_00530"/>
<proteinExistence type="predicted"/>
<dbReference type="PANTHER" id="PTHR35090">
    <property type="entry name" value="DNA-DIRECTED RNA POLYMERASE SUBUNIT I"/>
    <property type="match status" value="1"/>
</dbReference>
<dbReference type="InterPro" id="IPR004096">
    <property type="entry name" value="V4R"/>
</dbReference>
<dbReference type="Gene3D" id="3.30.1380.20">
    <property type="entry name" value="Trafficking protein particle complex subunit 3"/>
    <property type="match status" value="1"/>
</dbReference>
<evidence type="ECO:0000313" key="2">
    <source>
        <dbReference type="EMBL" id="ALU12119.1"/>
    </source>
</evidence>
<dbReference type="SUPFAM" id="SSF111126">
    <property type="entry name" value="Ligand-binding domain in the NO signalling and Golgi transport"/>
    <property type="match status" value="1"/>
</dbReference>
<dbReference type="STRING" id="940295.EYM_00530"/>
<dbReference type="Proteomes" id="UP000060778">
    <property type="component" value="Chromosome"/>
</dbReference>
<dbReference type="InterPro" id="IPR024096">
    <property type="entry name" value="NO_sig/Golgi_transp_ligand-bd"/>
</dbReference>
<keyword evidence="3" id="KW-1185">Reference proteome</keyword>
<dbReference type="EMBL" id="CP006867">
    <property type="protein sequence ID" value="ALU12119.1"/>
    <property type="molecule type" value="Genomic_DNA"/>
</dbReference>
<reference evidence="2 3" key="1">
    <citation type="submission" date="2013-11" db="EMBL/GenBank/DDBJ databases">
        <title>Comparative genomics of Ignicoccus.</title>
        <authorList>
            <person name="Podar M."/>
        </authorList>
    </citation>
    <scope>NUCLEOTIDE SEQUENCE [LARGE SCALE GENOMIC DNA]</scope>
    <source>
        <strain evidence="2 3">DSM 13165</strain>
    </source>
</reference>